<sequence>MPETAILDRFGHALLAVVQVDSPILARIPAERIGLSESAVLRRTRQDGVIVADMAVADPVVLGTPPCLHVLVSLDRATGEADCVLALRRPGMAEYECFTCAVFHDDPNVQTFLPMVARRQVIET</sequence>
<dbReference type="AlphaFoldDB" id="A0A5C4L8C6"/>
<keyword evidence="2" id="KW-1185">Reference proteome</keyword>
<accession>A0A5C4L8C6</accession>
<gene>
    <name evidence="1" type="ORF">FF100_33805</name>
</gene>
<organism evidence="1 2">
    <name type="scientific">Methylobacterium terricola</name>
    <dbReference type="NCBI Taxonomy" id="2583531"/>
    <lineage>
        <taxon>Bacteria</taxon>
        <taxon>Pseudomonadati</taxon>
        <taxon>Pseudomonadota</taxon>
        <taxon>Alphaproteobacteria</taxon>
        <taxon>Hyphomicrobiales</taxon>
        <taxon>Methylobacteriaceae</taxon>
        <taxon>Methylobacterium</taxon>
    </lineage>
</organism>
<comment type="caution">
    <text evidence="1">The sequence shown here is derived from an EMBL/GenBank/DDBJ whole genome shotgun (WGS) entry which is preliminary data.</text>
</comment>
<reference evidence="1 2" key="1">
    <citation type="submission" date="2019-06" db="EMBL/GenBank/DDBJ databases">
        <title>Genome of Methylobacterium sp. 17Sr1-39.</title>
        <authorList>
            <person name="Seo T."/>
        </authorList>
    </citation>
    <scope>NUCLEOTIDE SEQUENCE [LARGE SCALE GENOMIC DNA]</scope>
    <source>
        <strain evidence="1 2">17Sr1-39</strain>
    </source>
</reference>
<protein>
    <submittedName>
        <fullName evidence="1">Lrp/AsnC family transcriptional regulator</fullName>
    </submittedName>
</protein>
<dbReference type="Proteomes" id="UP000305267">
    <property type="component" value="Unassembled WGS sequence"/>
</dbReference>
<proteinExistence type="predicted"/>
<dbReference type="OrthoDB" id="7856348at2"/>
<dbReference type="EMBL" id="VDDA01000043">
    <property type="protein sequence ID" value="TNC06917.1"/>
    <property type="molecule type" value="Genomic_DNA"/>
</dbReference>
<evidence type="ECO:0000313" key="2">
    <source>
        <dbReference type="Proteomes" id="UP000305267"/>
    </source>
</evidence>
<name>A0A5C4L8C6_9HYPH</name>
<evidence type="ECO:0000313" key="1">
    <source>
        <dbReference type="EMBL" id="TNC06917.1"/>
    </source>
</evidence>